<reference evidence="2" key="1">
    <citation type="submission" date="2016-05" db="EMBL/GenBank/DDBJ databases">
        <authorList>
            <person name="Lavstsen T."/>
            <person name="Jespersen J.S."/>
        </authorList>
    </citation>
    <scope>NUCLEOTIDE SEQUENCE</scope>
    <source>
        <tissue evidence="2">Brain</tissue>
    </source>
</reference>
<feature type="compositionally biased region" description="Basic and acidic residues" evidence="1">
    <location>
        <begin position="66"/>
        <end position="75"/>
    </location>
</feature>
<reference evidence="2" key="2">
    <citation type="submission" date="2016-06" db="EMBL/GenBank/DDBJ databases">
        <title>The genome of a short-lived fish provides insights into sex chromosome evolution and the genetic control of aging.</title>
        <authorList>
            <person name="Reichwald K."/>
            <person name="Felder M."/>
            <person name="Petzold A."/>
            <person name="Koch P."/>
            <person name="Groth M."/>
            <person name="Platzer M."/>
        </authorList>
    </citation>
    <scope>NUCLEOTIDE SEQUENCE</scope>
    <source>
        <tissue evidence="2">Brain</tissue>
    </source>
</reference>
<dbReference type="EMBL" id="HAED01022155">
    <property type="protein sequence ID" value="SBR08908.1"/>
    <property type="molecule type" value="Transcribed_RNA"/>
</dbReference>
<accession>A0A1A8JG43</accession>
<evidence type="ECO:0000256" key="1">
    <source>
        <dbReference type="SAM" id="MobiDB-lite"/>
    </source>
</evidence>
<protein>
    <submittedName>
        <fullName evidence="2">Uncharacterized protein</fullName>
    </submittedName>
</protein>
<name>A0A1A8JG43_NOTKU</name>
<organism evidence="2">
    <name type="scientific">Nothobranchius kuhntae</name>
    <name type="common">Beira killifish</name>
    <dbReference type="NCBI Taxonomy" id="321403"/>
    <lineage>
        <taxon>Eukaryota</taxon>
        <taxon>Metazoa</taxon>
        <taxon>Chordata</taxon>
        <taxon>Craniata</taxon>
        <taxon>Vertebrata</taxon>
        <taxon>Euteleostomi</taxon>
        <taxon>Actinopterygii</taxon>
        <taxon>Neopterygii</taxon>
        <taxon>Teleostei</taxon>
        <taxon>Neoteleostei</taxon>
        <taxon>Acanthomorphata</taxon>
        <taxon>Ovalentaria</taxon>
        <taxon>Atherinomorphae</taxon>
        <taxon>Cyprinodontiformes</taxon>
        <taxon>Nothobranchiidae</taxon>
        <taxon>Nothobranchius</taxon>
    </lineage>
</organism>
<dbReference type="AlphaFoldDB" id="A0A1A8JG43"/>
<feature type="non-terminal residue" evidence="2">
    <location>
        <position position="93"/>
    </location>
</feature>
<feature type="region of interest" description="Disordered" evidence="1">
    <location>
        <begin position="58"/>
        <end position="84"/>
    </location>
</feature>
<feature type="non-terminal residue" evidence="2">
    <location>
        <position position="1"/>
    </location>
</feature>
<gene>
    <name evidence="2" type="primary">CNTRL</name>
</gene>
<sequence length="93" mass="9936">PEICCFSAHFIRPQVSVPTSPPGPKQMGLTEPVPFSPLVAGPLSSACVTEAAAAKTSLDSSLGTRSDLKVEEHRTTNSSNQTAESFQMFLRRC</sequence>
<proteinExistence type="predicted"/>
<evidence type="ECO:0000313" key="2">
    <source>
        <dbReference type="EMBL" id="SBR08908.1"/>
    </source>
</evidence>